<keyword evidence="4 8" id="KW-0067">ATP-binding</keyword>
<dbReference type="InterPro" id="IPR003439">
    <property type="entry name" value="ABC_transporter-like_ATP-bd"/>
</dbReference>
<keyword evidence="1" id="KW-0813">Transport</keyword>
<dbReference type="SMART" id="SM00382">
    <property type="entry name" value="AAA"/>
    <property type="match status" value="1"/>
</dbReference>
<evidence type="ECO:0000313" key="8">
    <source>
        <dbReference type="EMBL" id="SEU00852.1"/>
    </source>
</evidence>
<dbReference type="RefSeq" id="WP_100043251.1">
    <property type="nucleotide sequence ID" value="NZ_LT630003.1"/>
</dbReference>
<proteinExistence type="predicted"/>
<name>A0ABY1CFU9_9FIRM</name>
<dbReference type="PANTHER" id="PTHR43875:SF15">
    <property type="entry name" value="TREHALOSE IMPORT ATP-BINDING PROTEIN SUGC"/>
    <property type="match status" value="1"/>
</dbReference>
<feature type="domain" description="ABC transporter" evidence="7">
    <location>
        <begin position="4"/>
        <end position="241"/>
    </location>
</feature>
<keyword evidence="6" id="KW-0472">Membrane</keyword>
<dbReference type="SUPFAM" id="SSF50331">
    <property type="entry name" value="MOP-like"/>
    <property type="match status" value="1"/>
</dbReference>
<evidence type="ECO:0000256" key="5">
    <source>
        <dbReference type="ARBA" id="ARBA00022967"/>
    </source>
</evidence>
<sequence>MASIRLQNIFKAYEKHQIHRDLNLTINDGECFTLLGPSGCGKSVLMRMIAGFEAPDKGKIYIGDRLVADGESGTLISPDQRDLGVVFQEYAVWPHMTVFDNIAYPLKIKKESKAEIDRKVMHIVDTVNLNGLEKRLPSQLSGGQQQRVALGRALVADSSLLLLDEPLNNLDANLREEMRFEIKDLQKKFGITIFYVTHDQEIAMAISDRIAIMDKEGAVIQVGKPAEVFEHPVNDYVFEFLGVSSFLPVRRDGEDYFCGNERIYMEASGVPDSKDCYAAFRPTDVSISRFGEGTRGKVLRSSFLGADLDYLIEIGGHTIRAQMNAYEASEKSLLLQEGDECVIHLYGANLFGAEKGEGV</sequence>
<keyword evidence="9" id="KW-1185">Reference proteome</keyword>
<keyword evidence="2" id="KW-1003">Cell membrane</keyword>
<dbReference type="Pfam" id="PF00005">
    <property type="entry name" value="ABC_tran"/>
    <property type="match status" value="1"/>
</dbReference>
<dbReference type="PROSITE" id="PS50893">
    <property type="entry name" value="ABC_TRANSPORTER_2"/>
    <property type="match status" value="1"/>
</dbReference>
<dbReference type="EMBL" id="LT630003">
    <property type="protein sequence ID" value="SEU00852.1"/>
    <property type="molecule type" value="Genomic_DNA"/>
</dbReference>
<evidence type="ECO:0000259" key="7">
    <source>
        <dbReference type="PROSITE" id="PS50893"/>
    </source>
</evidence>
<dbReference type="PANTHER" id="PTHR43875">
    <property type="entry name" value="MALTODEXTRIN IMPORT ATP-BINDING PROTEIN MSMX"/>
    <property type="match status" value="1"/>
</dbReference>
<evidence type="ECO:0000256" key="3">
    <source>
        <dbReference type="ARBA" id="ARBA00022741"/>
    </source>
</evidence>
<dbReference type="Gene3D" id="3.40.50.300">
    <property type="entry name" value="P-loop containing nucleotide triphosphate hydrolases"/>
    <property type="match status" value="1"/>
</dbReference>
<gene>
    <name evidence="8" type="ORF">SAMN02745906_3901</name>
</gene>
<dbReference type="Proteomes" id="UP000198970">
    <property type="component" value="Chromosome I"/>
</dbReference>
<dbReference type="PROSITE" id="PS00211">
    <property type="entry name" value="ABC_TRANSPORTER_1"/>
    <property type="match status" value="1"/>
</dbReference>
<evidence type="ECO:0000313" key="9">
    <source>
        <dbReference type="Proteomes" id="UP000198970"/>
    </source>
</evidence>
<dbReference type="GO" id="GO:0005524">
    <property type="term" value="F:ATP binding"/>
    <property type="evidence" value="ECO:0007669"/>
    <property type="project" value="UniProtKB-KW"/>
</dbReference>
<dbReference type="InterPro" id="IPR017871">
    <property type="entry name" value="ABC_transporter-like_CS"/>
</dbReference>
<dbReference type="InterPro" id="IPR008995">
    <property type="entry name" value="Mo/tungstate-bd_C_term_dom"/>
</dbReference>
<keyword evidence="3" id="KW-0547">Nucleotide-binding</keyword>
<evidence type="ECO:0000256" key="4">
    <source>
        <dbReference type="ARBA" id="ARBA00022840"/>
    </source>
</evidence>
<dbReference type="InterPro" id="IPR003593">
    <property type="entry name" value="AAA+_ATPase"/>
</dbReference>
<keyword evidence="5" id="KW-1278">Translocase</keyword>
<protein>
    <submittedName>
        <fullName evidence="8">Iron(III) transport system ATP-binding protein</fullName>
    </submittedName>
</protein>
<reference evidence="8 9" key="1">
    <citation type="submission" date="2016-10" db="EMBL/GenBank/DDBJ databases">
        <authorList>
            <person name="Varghese N."/>
            <person name="Submissions S."/>
        </authorList>
    </citation>
    <scope>NUCLEOTIDE SEQUENCE [LARGE SCALE GENOMIC DNA]</scope>
    <source>
        <strain evidence="8 9">ATCC 19403</strain>
    </source>
</reference>
<dbReference type="SUPFAM" id="SSF52540">
    <property type="entry name" value="P-loop containing nucleoside triphosphate hydrolases"/>
    <property type="match status" value="1"/>
</dbReference>
<evidence type="ECO:0000256" key="2">
    <source>
        <dbReference type="ARBA" id="ARBA00022475"/>
    </source>
</evidence>
<evidence type="ECO:0000256" key="1">
    <source>
        <dbReference type="ARBA" id="ARBA00022448"/>
    </source>
</evidence>
<organism evidence="8 9">
    <name type="scientific">Lacrimispora sphenoides JCM 1415</name>
    <dbReference type="NCBI Taxonomy" id="1297793"/>
    <lineage>
        <taxon>Bacteria</taxon>
        <taxon>Bacillati</taxon>
        <taxon>Bacillota</taxon>
        <taxon>Clostridia</taxon>
        <taxon>Lachnospirales</taxon>
        <taxon>Lachnospiraceae</taxon>
        <taxon>Lacrimispora</taxon>
    </lineage>
</organism>
<dbReference type="InterPro" id="IPR047641">
    <property type="entry name" value="ABC_transpr_MalK/UgpC-like"/>
</dbReference>
<dbReference type="InterPro" id="IPR027417">
    <property type="entry name" value="P-loop_NTPase"/>
</dbReference>
<accession>A0ABY1CFU9</accession>
<evidence type="ECO:0000256" key="6">
    <source>
        <dbReference type="ARBA" id="ARBA00023136"/>
    </source>
</evidence>